<sequence>MARPMAILRIFNVTHLNWQYHLTFRVYRRVKPRELKKRLK</sequence>
<gene>
    <name evidence="1" type="ORF">J2Z44_003871</name>
</gene>
<protein>
    <recommendedName>
        <fullName evidence="3">Transposase</fullName>
    </recommendedName>
</protein>
<dbReference type="Proteomes" id="UP001519308">
    <property type="component" value="Unassembled WGS sequence"/>
</dbReference>
<evidence type="ECO:0000313" key="1">
    <source>
        <dbReference type="EMBL" id="MBP2024021.1"/>
    </source>
</evidence>
<proteinExistence type="predicted"/>
<reference evidence="1 2" key="1">
    <citation type="submission" date="2021-03" db="EMBL/GenBank/DDBJ databases">
        <title>Genomic Encyclopedia of Type Strains, Phase IV (KMG-IV): sequencing the most valuable type-strain genomes for metagenomic binning, comparative biology and taxonomic classification.</title>
        <authorList>
            <person name="Goeker M."/>
        </authorList>
    </citation>
    <scope>NUCLEOTIDE SEQUENCE [LARGE SCALE GENOMIC DNA]</scope>
    <source>
        <strain evidence="1 2">DSM 28650</strain>
    </source>
</reference>
<accession>A0ABS4K9R5</accession>
<keyword evidence="2" id="KW-1185">Reference proteome</keyword>
<dbReference type="RefSeq" id="WP_278245278.1">
    <property type="nucleotide sequence ID" value="NZ_JAGGLL010000045.1"/>
</dbReference>
<name>A0ABS4K9R5_9CLOT</name>
<organism evidence="1 2">
    <name type="scientific">Clostridium punense</name>
    <dbReference type="NCBI Taxonomy" id="1054297"/>
    <lineage>
        <taxon>Bacteria</taxon>
        <taxon>Bacillati</taxon>
        <taxon>Bacillota</taxon>
        <taxon>Clostridia</taxon>
        <taxon>Eubacteriales</taxon>
        <taxon>Clostridiaceae</taxon>
        <taxon>Clostridium</taxon>
    </lineage>
</organism>
<evidence type="ECO:0008006" key="3">
    <source>
        <dbReference type="Google" id="ProtNLM"/>
    </source>
</evidence>
<dbReference type="EMBL" id="JAGGLL010000045">
    <property type="protein sequence ID" value="MBP2024021.1"/>
    <property type="molecule type" value="Genomic_DNA"/>
</dbReference>
<evidence type="ECO:0000313" key="2">
    <source>
        <dbReference type="Proteomes" id="UP001519308"/>
    </source>
</evidence>
<comment type="caution">
    <text evidence="1">The sequence shown here is derived from an EMBL/GenBank/DDBJ whole genome shotgun (WGS) entry which is preliminary data.</text>
</comment>